<protein>
    <submittedName>
        <fullName evidence="2">Phosphate ABC transporter, permease protein PstA</fullName>
    </submittedName>
</protein>
<accession>A0A367M3K1</accession>
<sequence>MKQKQETVKAWFGSGSPWVWMNAGAVSIAVIMTIGLLAVIAVRGLGHFWPANVIEATYQIPGEAAKTVIGLLVHAEEVPRAR</sequence>
<evidence type="ECO:0000313" key="3">
    <source>
        <dbReference type="Proteomes" id="UP000253594"/>
    </source>
</evidence>
<dbReference type="EMBL" id="QORE01001234">
    <property type="protein sequence ID" value="RCI71781.1"/>
    <property type="molecule type" value="Genomic_DNA"/>
</dbReference>
<gene>
    <name evidence="2" type="ORF">DT376_27255</name>
</gene>
<keyword evidence="1" id="KW-0472">Membrane</keyword>
<comment type="caution">
    <text evidence="2">The sequence shown here is derived from an EMBL/GenBank/DDBJ whole genome shotgun (WGS) entry which is preliminary data.</text>
</comment>
<keyword evidence="1" id="KW-0812">Transmembrane</keyword>
<evidence type="ECO:0000256" key="1">
    <source>
        <dbReference type="SAM" id="Phobius"/>
    </source>
</evidence>
<evidence type="ECO:0000313" key="2">
    <source>
        <dbReference type="EMBL" id="RCI71781.1"/>
    </source>
</evidence>
<name>A0A367M3K1_PSEAI</name>
<feature type="transmembrane region" description="Helical" evidence="1">
    <location>
        <begin position="20"/>
        <end position="42"/>
    </location>
</feature>
<keyword evidence="1" id="KW-1133">Transmembrane helix</keyword>
<dbReference type="Proteomes" id="UP000253594">
    <property type="component" value="Unassembled WGS sequence"/>
</dbReference>
<organism evidence="2 3">
    <name type="scientific">Pseudomonas aeruginosa</name>
    <dbReference type="NCBI Taxonomy" id="287"/>
    <lineage>
        <taxon>Bacteria</taxon>
        <taxon>Pseudomonadati</taxon>
        <taxon>Pseudomonadota</taxon>
        <taxon>Gammaproteobacteria</taxon>
        <taxon>Pseudomonadales</taxon>
        <taxon>Pseudomonadaceae</taxon>
        <taxon>Pseudomonas</taxon>
    </lineage>
</organism>
<proteinExistence type="predicted"/>
<feature type="non-terminal residue" evidence="2">
    <location>
        <position position="82"/>
    </location>
</feature>
<dbReference type="AlphaFoldDB" id="A0A367M3K1"/>
<reference evidence="2 3" key="1">
    <citation type="submission" date="2018-07" db="EMBL/GenBank/DDBJ databases">
        <title>Mechanisms of high-level aminoglycoside resistance among Gram-negative pathogens in Brazil.</title>
        <authorList>
            <person name="Ballaben A.S."/>
            <person name="Darini A.L.C."/>
            <person name="Doi Y."/>
        </authorList>
    </citation>
    <scope>NUCLEOTIDE SEQUENCE [LARGE SCALE GENOMIC DNA]</scope>
    <source>
        <strain evidence="2 3">B2-305</strain>
    </source>
</reference>